<gene>
    <name evidence="2" type="ORF">ATANTOWER_022364</name>
</gene>
<accession>A0ABU7C003</accession>
<proteinExistence type="predicted"/>
<keyword evidence="1" id="KW-0732">Signal</keyword>
<sequence length="128" mass="14465">MFHIILLFLTLFSHHSNGKIEPFTNVFNFLKSLKQAKTVSDPFPTQVQRENQREAAHSTRFQTFSYNYSHLALAPQHRAFTLKGFSAAAAGAGGAVRPACLRFSARKKKNKSNKNLKFSTEEVHKVAR</sequence>
<feature type="signal peptide" evidence="1">
    <location>
        <begin position="1"/>
        <end position="18"/>
    </location>
</feature>
<dbReference type="EMBL" id="JAHUTI010073717">
    <property type="protein sequence ID" value="MED6256236.1"/>
    <property type="molecule type" value="Genomic_DNA"/>
</dbReference>
<evidence type="ECO:0008006" key="4">
    <source>
        <dbReference type="Google" id="ProtNLM"/>
    </source>
</evidence>
<dbReference type="Proteomes" id="UP001345963">
    <property type="component" value="Unassembled WGS sequence"/>
</dbReference>
<keyword evidence="3" id="KW-1185">Reference proteome</keyword>
<feature type="chain" id="PRO_5047377302" description="Secreted protein" evidence="1">
    <location>
        <begin position="19"/>
        <end position="128"/>
    </location>
</feature>
<evidence type="ECO:0000313" key="2">
    <source>
        <dbReference type="EMBL" id="MED6256236.1"/>
    </source>
</evidence>
<protein>
    <recommendedName>
        <fullName evidence="4">Secreted protein</fullName>
    </recommendedName>
</protein>
<name>A0ABU7C003_9TELE</name>
<organism evidence="2 3">
    <name type="scientific">Ataeniobius toweri</name>
    <dbReference type="NCBI Taxonomy" id="208326"/>
    <lineage>
        <taxon>Eukaryota</taxon>
        <taxon>Metazoa</taxon>
        <taxon>Chordata</taxon>
        <taxon>Craniata</taxon>
        <taxon>Vertebrata</taxon>
        <taxon>Euteleostomi</taxon>
        <taxon>Actinopterygii</taxon>
        <taxon>Neopterygii</taxon>
        <taxon>Teleostei</taxon>
        <taxon>Neoteleostei</taxon>
        <taxon>Acanthomorphata</taxon>
        <taxon>Ovalentaria</taxon>
        <taxon>Atherinomorphae</taxon>
        <taxon>Cyprinodontiformes</taxon>
        <taxon>Goodeidae</taxon>
        <taxon>Ataeniobius</taxon>
    </lineage>
</organism>
<evidence type="ECO:0000313" key="3">
    <source>
        <dbReference type="Proteomes" id="UP001345963"/>
    </source>
</evidence>
<comment type="caution">
    <text evidence="2">The sequence shown here is derived from an EMBL/GenBank/DDBJ whole genome shotgun (WGS) entry which is preliminary data.</text>
</comment>
<evidence type="ECO:0000256" key="1">
    <source>
        <dbReference type="SAM" id="SignalP"/>
    </source>
</evidence>
<reference evidence="2 3" key="1">
    <citation type="submission" date="2021-07" db="EMBL/GenBank/DDBJ databases">
        <authorList>
            <person name="Palmer J.M."/>
        </authorList>
    </citation>
    <scope>NUCLEOTIDE SEQUENCE [LARGE SCALE GENOMIC DNA]</scope>
    <source>
        <strain evidence="2 3">AT_MEX2019</strain>
        <tissue evidence="2">Muscle</tissue>
    </source>
</reference>